<dbReference type="OMA" id="MWATSIM"/>
<dbReference type="EMBL" id="DF237272">
    <property type="protein sequence ID" value="GAQ86974.1"/>
    <property type="molecule type" value="Genomic_DNA"/>
</dbReference>
<dbReference type="InterPro" id="IPR043367">
    <property type="entry name" value="PLIP1/2/3"/>
</dbReference>
<feature type="domain" description="Fungal lipase-type" evidence="2">
    <location>
        <begin position="290"/>
        <end position="364"/>
    </location>
</feature>
<proteinExistence type="predicted"/>
<feature type="compositionally biased region" description="Polar residues" evidence="1">
    <location>
        <begin position="45"/>
        <end position="66"/>
    </location>
</feature>
<dbReference type="Proteomes" id="UP000054558">
    <property type="component" value="Unassembled WGS sequence"/>
</dbReference>
<reference evidence="3 4" key="1">
    <citation type="journal article" date="2014" name="Nat. Commun.">
        <title>Klebsormidium flaccidum genome reveals primary factors for plant terrestrial adaptation.</title>
        <authorList>
            <person name="Hori K."/>
            <person name="Maruyama F."/>
            <person name="Fujisawa T."/>
            <person name="Togashi T."/>
            <person name="Yamamoto N."/>
            <person name="Seo M."/>
            <person name="Sato S."/>
            <person name="Yamada T."/>
            <person name="Mori H."/>
            <person name="Tajima N."/>
            <person name="Moriyama T."/>
            <person name="Ikeuchi M."/>
            <person name="Watanabe M."/>
            <person name="Wada H."/>
            <person name="Kobayashi K."/>
            <person name="Saito M."/>
            <person name="Masuda T."/>
            <person name="Sasaki-Sekimoto Y."/>
            <person name="Mashiguchi K."/>
            <person name="Awai K."/>
            <person name="Shimojima M."/>
            <person name="Masuda S."/>
            <person name="Iwai M."/>
            <person name="Nobusawa T."/>
            <person name="Narise T."/>
            <person name="Kondo S."/>
            <person name="Saito H."/>
            <person name="Sato R."/>
            <person name="Murakawa M."/>
            <person name="Ihara Y."/>
            <person name="Oshima-Yamada Y."/>
            <person name="Ohtaka K."/>
            <person name="Satoh M."/>
            <person name="Sonobe K."/>
            <person name="Ishii M."/>
            <person name="Ohtani R."/>
            <person name="Kanamori-Sato M."/>
            <person name="Honoki R."/>
            <person name="Miyazaki D."/>
            <person name="Mochizuki H."/>
            <person name="Umetsu J."/>
            <person name="Higashi K."/>
            <person name="Shibata D."/>
            <person name="Kamiya Y."/>
            <person name="Sato N."/>
            <person name="Nakamura Y."/>
            <person name="Tabata S."/>
            <person name="Ida S."/>
            <person name="Kurokawa K."/>
            <person name="Ohta H."/>
        </authorList>
    </citation>
    <scope>NUCLEOTIDE SEQUENCE [LARGE SCALE GENOMIC DNA]</scope>
    <source>
        <strain evidence="3 4">NIES-2285</strain>
    </source>
</reference>
<keyword evidence="4" id="KW-1185">Reference proteome</keyword>
<dbReference type="AlphaFoldDB" id="A0A1Y1I7M6"/>
<dbReference type="PANTHER" id="PTHR46483:SF4">
    <property type="entry name" value="PHOSPHOLIPASE A1 PLIP2, CHLOROPLASTIC"/>
    <property type="match status" value="1"/>
</dbReference>
<protein>
    <recommendedName>
        <fullName evidence="2">Fungal lipase-type domain-containing protein</fullName>
    </recommendedName>
</protein>
<evidence type="ECO:0000259" key="2">
    <source>
        <dbReference type="Pfam" id="PF01764"/>
    </source>
</evidence>
<dbReference type="GO" id="GO:0006629">
    <property type="term" value="P:lipid metabolic process"/>
    <property type="evidence" value="ECO:0007669"/>
    <property type="project" value="InterPro"/>
</dbReference>
<feature type="region of interest" description="Disordered" evidence="1">
    <location>
        <begin position="267"/>
        <end position="290"/>
    </location>
</feature>
<feature type="compositionally biased region" description="Low complexity" evidence="1">
    <location>
        <begin position="67"/>
        <end position="82"/>
    </location>
</feature>
<dbReference type="STRING" id="105231.A0A1Y1I7M6"/>
<sequence>MLPAARAPAQSLTQKFARDSVRQWAAQPMGGVASERSTQKLRTLGATTESFLRQTAQGAPQSAPSNTAQLPPLDTPLTAPQQTLPPKPQSSQSRSFTTTASPSLAPAVPANVHKPAAKDPRQVLIDGSPLTPVDELVVAAHMARLSNICYVPEPQEQLEELGLKLVAKGKTYFTAWYIADGPDLSKVQEKAPLGSVGAHALSGQVREGEGSEGGARSGDGSAERGQNPGRRIRYILTHGVRWGAADLDSGRMWHQIMNCWPVDFPPPTTPNRSATSSEGLKSSAGSPPQEGLVAHQGVLEIAEEVYSGVQPWLGGVEKGEVSAIRFGGHSLGGSVAILLMLLAKSRHVLAPGQVSAHAYGAPAALARRSVAEKKGRAAHSSRAPPRSSTNGAPAFVPSPASEADQNGHSPKTVNGFSLRDSSAGHSLENTRHCPVLHEIGLPADAVRSIVLDKDMVPRMFLAADPSYGLLLKSPLVRGLLDLRERVWGPGALTQERFLFANVGLVHYIKTVGSEVLVRTLTSEQANEGLRLTVDDFVRQPLDAVKALFDHHRGHYSQDLEAAAAAAKYRSRQQQKSGTH</sequence>
<feature type="compositionally biased region" description="Low complexity" evidence="1">
    <location>
        <begin position="378"/>
        <end position="388"/>
    </location>
</feature>
<name>A0A1Y1I7M6_KLENI</name>
<feature type="region of interest" description="Disordered" evidence="1">
    <location>
        <begin position="370"/>
        <end position="421"/>
    </location>
</feature>
<accession>A0A1Y1I7M6</accession>
<dbReference type="InterPro" id="IPR029058">
    <property type="entry name" value="AB_hydrolase_fold"/>
</dbReference>
<feature type="compositionally biased region" description="Polar residues" evidence="1">
    <location>
        <begin position="403"/>
        <end position="421"/>
    </location>
</feature>
<dbReference type="GO" id="GO:0008970">
    <property type="term" value="F:phospholipase A1 activity"/>
    <property type="evidence" value="ECO:0007669"/>
    <property type="project" value="InterPro"/>
</dbReference>
<dbReference type="Pfam" id="PF01764">
    <property type="entry name" value="Lipase_3"/>
    <property type="match status" value="1"/>
</dbReference>
<feature type="region of interest" description="Disordered" evidence="1">
    <location>
        <begin position="25"/>
        <end position="107"/>
    </location>
</feature>
<gene>
    <name evidence="3" type="ORF">KFL_003230190</name>
</gene>
<feature type="compositionally biased region" description="Polar residues" evidence="1">
    <location>
        <begin position="270"/>
        <end position="286"/>
    </location>
</feature>
<dbReference type="OrthoDB" id="438440at2759"/>
<dbReference type="SUPFAM" id="SSF53474">
    <property type="entry name" value="alpha/beta-Hydrolases"/>
    <property type="match status" value="1"/>
</dbReference>
<feature type="compositionally biased region" description="Polar residues" evidence="1">
    <location>
        <begin position="90"/>
        <end position="102"/>
    </location>
</feature>
<dbReference type="PANTHER" id="PTHR46483">
    <property type="entry name" value="PHOSPHOLIPASE A1 PLIP2, CHLOROPLASTIC"/>
    <property type="match status" value="1"/>
</dbReference>
<feature type="region of interest" description="Disordered" evidence="1">
    <location>
        <begin position="200"/>
        <end position="228"/>
    </location>
</feature>
<organism evidence="3 4">
    <name type="scientific">Klebsormidium nitens</name>
    <name type="common">Green alga</name>
    <name type="synonym">Ulothrix nitens</name>
    <dbReference type="NCBI Taxonomy" id="105231"/>
    <lineage>
        <taxon>Eukaryota</taxon>
        <taxon>Viridiplantae</taxon>
        <taxon>Streptophyta</taxon>
        <taxon>Klebsormidiophyceae</taxon>
        <taxon>Klebsormidiales</taxon>
        <taxon>Klebsormidiaceae</taxon>
        <taxon>Klebsormidium</taxon>
    </lineage>
</organism>
<evidence type="ECO:0000256" key="1">
    <source>
        <dbReference type="SAM" id="MobiDB-lite"/>
    </source>
</evidence>
<evidence type="ECO:0000313" key="4">
    <source>
        <dbReference type="Proteomes" id="UP000054558"/>
    </source>
</evidence>
<dbReference type="InterPro" id="IPR002921">
    <property type="entry name" value="Fungal_lipase-type"/>
</dbReference>
<dbReference type="Gene3D" id="3.40.50.1820">
    <property type="entry name" value="alpha/beta hydrolase"/>
    <property type="match status" value="1"/>
</dbReference>
<evidence type="ECO:0000313" key="3">
    <source>
        <dbReference type="EMBL" id="GAQ86974.1"/>
    </source>
</evidence>